<accession>A0ABP3UMQ3</accession>
<evidence type="ECO:0000256" key="1">
    <source>
        <dbReference type="SAM" id="Phobius"/>
    </source>
</evidence>
<dbReference type="EMBL" id="BAAACG010000003">
    <property type="protein sequence ID" value="GAA0733725.1"/>
    <property type="molecule type" value="Genomic_DNA"/>
</dbReference>
<name>A0ABP3UMQ3_9CLOT</name>
<proteinExistence type="predicted"/>
<evidence type="ECO:0000313" key="3">
    <source>
        <dbReference type="Proteomes" id="UP001501510"/>
    </source>
</evidence>
<gene>
    <name evidence="2" type="ORF">GCM10008906_04940</name>
</gene>
<keyword evidence="3" id="KW-1185">Reference proteome</keyword>
<sequence length="86" mass="10067">MKRILIKIKKNLLTSVKKISIADWGVLRKFFFRVKDFLKQMIISFCLFCLLLFVSNYVNININMNMNINIDTGILISSLLIIGKKR</sequence>
<evidence type="ECO:0000313" key="2">
    <source>
        <dbReference type="EMBL" id="GAA0733725.1"/>
    </source>
</evidence>
<keyword evidence="1" id="KW-1133">Transmembrane helix</keyword>
<keyword evidence="1" id="KW-0812">Transmembrane</keyword>
<feature type="transmembrane region" description="Helical" evidence="1">
    <location>
        <begin position="37"/>
        <end position="58"/>
    </location>
</feature>
<comment type="caution">
    <text evidence="2">The sequence shown here is derived from an EMBL/GenBank/DDBJ whole genome shotgun (WGS) entry which is preliminary data.</text>
</comment>
<reference evidence="3" key="1">
    <citation type="journal article" date="2019" name="Int. J. Syst. Evol. Microbiol.">
        <title>The Global Catalogue of Microorganisms (GCM) 10K type strain sequencing project: providing services to taxonomists for standard genome sequencing and annotation.</title>
        <authorList>
            <consortium name="The Broad Institute Genomics Platform"/>
            <consortium name="The Broad Institute Genome Sequencing Center for Infectious Disease"/>
            <person name="Wu L."/>
            <person name="Ma J."/>
        </authorList>
    </citation>
    <scope>NUCLEOTIDE SEQUENCE [LARGE SCALE GENOMIC DNA]</scope>
    <source>
        <strain evidence="3">JCM 1407</strain>
    </source>
</reference>
<protein>
    <submittedName>
        <fullName evidence="2">Uncharacterized protein</fullName>
    </submittedName>
</protein>
<keyword evidence="1" id="KW-0472">Membrane</keyword>
<dbReference type="Proteomes" id="UP001501510">
    <property type="component" value="Unassembled WGS sequence"/>
</dbReference>
<organism evidence="2 3">
    <name type="scientific">Clostridium oceanicum</name>
    <dbReference type="NCBI Taxonomy" id="1543"/>
    <lineage>
        <taxon>Bacteria</taxon>
        <taxon>Bacillati</taxon>
        <taxon>Bacillota</taxon>
        <taxon>Clostridia</taxon>
        <taxon>Eubacteriales</taxon>
        <taxon>Clostridiaceae</taxon>
        <taxon>Clostridium</taxon>
    </lineage>
</organism>